<keyword evidence="4 13" id="KW-0378">Hydrolase</keyword>
<dbReference type="Pfam" id="PF00580">
    <property type="entry name" value="UvrD-helicase"/>
    <property type="match status" value="1"/>
</dbReference>
<dbReference type="GO" id="GO:0003690">
    <property type="term" value="F:double-stranded DNA binding"/>
    <property type="evidence" value="ECO:0007669"/>
    <property type="project" value="UniProtKB-UniRule"/>
</dbReference>
<dbReference type="InterPro" id="IPR011335">
    <property type="entry name" value="Restrct_endonuc-II-like"/>
</dbReference>
<dbReference type="InterPro" id="IPR014016">
    <property type="entry name" value="UvrD-like_ATP-bd"/>
</dbReference>
<evidence type="ECO:0000313" key="18">
    <source>
        <dbReference type="Proteomes" id="UP000075374"/>
    </source>
</evidence>
<dbReference type="EC" id="5.6.2.4" evidence="13"/>
<dbReference type="PATRIC" id="fig|1121305.3.peg.1911"/>
<evidence type="ECO:0000256" key="8">
    <source>
        <dbReference type="ARBA" id="ARBA00023125"/>
    </source>
</evidence>
<evidence type="ECO:0000256" key="7">
    <source>
        <dbReference type="ARBA" id="ARBA00022840"/>
    </source>
</evidence>
<keyword evidence="6 13" id="KW-0269">Exonuclease</keyword>
<comment type="cofactor">
    <cofactor evidence="13">
        <name>Mg(2+)</name>
        <dbReference type="ChEBI" id="CHEBI:18420"/>
    </cofactor>
</comment>
<dbReference type="GO" id="GO:0008408">
    <property type="term" value="F:3'-5' exonuclease activity"/>
    <property type="evidence" value="ECO:0007669"/>
    <property type="project" value="UniProtKB-UniRule"/>
</dbReference>
<keyword evidence="2 13" id="KW-0547">Nucleotide-binding</keyword>
<protein>
    <recommendedName>
        <fullName evidence="13">ATP-dependent helicase/nuclease subunit A</fullName>
        <ecNumber evidence="13">3.1.-.-</ecNumber>
        <ecNumber evidence="13">5.6.2.4</ecNumber>
    </recommendedName>
    <alternativeName>
        <fullName evidence="13">ATP-dependent helicase/nuclease AddA</fullName>
    </alternativeName>
    <alternativeName>
        <fullName evidence="13">DNA 3'-5' helicase AddA</fullName>
    </alternativeName>
</protein>
<evidence type="ECO:0000256" key="6">
    <source>
        <dbReference type="ARBA" id="ARBA00022839"/>
    </source>
</evidence>
<dbReference type="GO" id="GO:0043138">
    <property type="term" value="F:3'-5' DNA helicase activity"/>
    <property type="evidence" value="ECO:0007669"/>
    <property type="project" value="UniProtKB-UniRule"/>
</dbReference>
<accession>A0A151ALB4</accession>
<comment type="catalytic activity">
    <reaction evidence="11 13">
        <text>Couples ATP hydrolysis with the unwinding of duplex DNA by translocating in the 3'-5' direction.</text>
        <dbReference type="EC" id="5.6.2.4"/>
    </reaction>
</comment>
<dbReference type="Gene3D" id="3.40.50.300">
    <property type="entry name" value="P-loop containing nucleotide triphosphate hydrolases"/>
    <property type="match status" value="4"/>
</dbReference>
<keyword evidence="8 13" id="KW-0238">DNA-binding</keyword>
<reference evidence="17 18" key="1">
    <citation type="submission" date="2016-02" db="EMBL/GenBank/DDBJ databases">
        <title>Genome sequence of Clostridium colicanis DSM 13634.</title>
        <authorList>
            <person name="Poehlein A."/>
            <person name="Daniel R."/>
        </authorList>
    </citation>
    <scope>NUCLEOTIDE SEQUENCE [LARGE SCALE GENOMIC DNA]</scope>
    <source>
        <strain evidence="17 18">DSM 13634</strain>
    </source>
</reference>
<feature type="domain" description="UvrD-like helicase ATP-binding" evidence="15">
    <location>
        <begin position="4"/>
        <end position="473"/>
    </location>
</feature>
<evidence type="ECO:0000256" key="11">
    <source>
        <dbReference type="ARBA" id="ARBA00034617"/>
    </source>
</evidence>
<dbReference type="GO" id="GO:0016887">
    <property type="term" value="F:ATP hydrolysis activity"/>
    <property type="evidence" value="ECO:0007669"/>
    <property type="project" value="RHEA"/>
</dbReference>
<keyword evidence="10 13" id="KW-0413">Isomerase</keyword>
<evidence type="ECO:0000313" key="17">
    <source>
        <dbReference type="EMBL" id="KYH28415.1"/>
    </source>
</evidence>
<keyword evidence="9 13" id="KW-0234">DNA repair</keyword>
<keyword evidence="18" id="KW-1185">Reference proteome</keyword>
<dbReference type="InterPro" id="IPR027417">
    <property type="entry name" value="P-loop_NTPase"/>
</dbReference>
<dbReference type="HAMAP" id="MF_01451">
    <property type="entry name" value="AddA"/>
    <property type="match status" value="1"/>
</dbReference>
<proteinExistence type="inferred from homology"/>
<sequence>MEDTKWTKEQQDAIDTHDCNLLVAAAAGSGKTAVLVERIIKMITDFKNPIDIDRLLVVTFTNAAASEMKERIAKAISDELTKHPKSRQLQRQLTLINRASITTMHSFCLEVIRNNFHYIDLDPNFRIGDETETILLKGEVIEEMFEEMYESEKCSPEFLSLVEFYSSNKNDLELQNIVLNLYNFVMASPNPRDTLIKMAEDFNVDEDYDFGKSKWAKVLMEGVKIEAIGLKKKMENAIKIINETEGLEPYLENFQSELNMIKEVIVSTDISWSSLFDSLEGVKFGKLKPCKKCQDKDAQDKVKKIREKVKKRLQNDIKMRIISYSSKETALDLKSLYPVMKALSNLVLEFMDRYAKAKRDRGIIDFNDFEHFCIDILKHPEVSSRLREKYVEILVDEYQDSNDVQEAIIDFIARKDEATGKNINVFMVGDVKQSIYRFRQAKPELFLQKYNTYSTEEGAAERKIKLFKNFRSRKEILDGTNFIFKHIMSESVGELEYDEDEALNLGADYEEYEGDKSLVAGPIEINIIEKNYEDLGSDDTEEKEEELLDNIQMEARFVAKRINELVNPKYGEPFKVYDRDLKAYRNIEYKDIVILLRSTSKWAPVFMDELKENLVPAYADVGSGYFESLEIKTILSLLQIIDNPRQDIPLIAVLRSPVASFTPEQLIDVRMASKTGDFYEGILNIANNEYNDGIQNELKEKCSVFLEKLKIWRDKSIHMPIDEFIWYLYTDTGYYGYVGALNGGIQRQANLRILFERARQYEKTSYKGLFNFINFINRLKVSSGDMGSAKILGENDNVVRIMSIHKSKGLEFPVVFLSALGKNFNMKDLNRRILFHGELGFGPDYIDLEKRLSYSTVVKEALKDKIKIETLSEEMRILYVALTRAKEKLIMTGAVNDIEKHCKEWSYGLYDDDQKLSQHEILKAKNYLDWICPVVMRHKDGEPLRNKSGIQEYEKITLIEDDSKWNVEFYNISSVINEKKEDIGQIELESIEDIENIRLNSIYYDEINERLNWKYSYMEASKLPTLLTVTELKRMQNRDMYDDYSTNIYTPSLVKRPSFMEKDRKLTGAEKGTAIHAVMQKIDYKRELNREEIEKQIKELVENELITEEQAKSVDISKILNFFNSNIGKRMIKSEKVYREVPFHMEIKSTEVYRDLPKDKYMNENIMVQGIIDCYFEENGKVILIDYKSDYFKKGEEKAIIDKYKIQIEFYARAIEKITNKKVKEKYLYLFYGDKEVEVK</sequence>
<evidence type="ECO:0000256" key="4">
    <source>
        <dbReference type="ARBA" id="ARBA00022801"/>
    </source>
</evidence>
<dbReference type="PROSITE" id="PS51198">
    <property type="entry name" value="UVRD_HELICASE_ATP_BIND"/>
    <property type="match status" value="1"/>
</dbReference>
<dbReference type="Gene3D" id="3.90.320.10">
    <property type="match status" value="1"/>
</dbReference>
<feature type="domain" description="UvrD-like helicase C-terminal" evidence="16">
    <location>
        <begin position="514"/>
        <end position="809"/>
    </location>
</feature>
<evidence type="ECO:0000256" key="2">
    <source>
        <dbReference type="ARBA" id="ARBA00022741"/>
    </source>
</evidence>
<evidence type="ECO:0000256" key="10">
    <source>
        <dbReference type="ARBA" id="ARBA00023235"/>
    </source>
</evidence>
<dbReference type="STRING" id="1121305.CLCOL_19070"/>
<organism evidence="17 18">
    <name type="scientific">Clostridium colicanis DSM 13634</name>
    <dbReference type="NCBI Taxonomy" id="1121305"/>
    <lineage>
        <taxon>Bacteria</taxon>
        <taxon>Bacillati</taxon>
        <taxon>Bacillota</taxon>
        <taxon>Clostridia</taxon>
        <taxon>Eubacteriales</taxon>
        <taxon>Clostridiaceae</taxon>
        <taxon>Clostridium</taxon>
    </lineage>
</organism>
<dbReference type="SUPFAM" id="SSF52980">
    <property type="entry name" value="Restriction endonuclease-like"/>
    <property type="match status" value="1"/>
</dbReference>
<dbReference type="AlphaFoldDB" id="A0A151ALB4"/>
<dbReference type="NCBIfam" id="TIGR02785">
    <property type="entry name" value="addA_Gpos"/>
    <property type="match status" value="1"/>
</dbReference>
<comment type="function">
    <text evidence="13">The heterodimer acts as both an ATP-dependent DNA helicase and an ATP-dependent, dual-direction single-stranded exonuclease. Recognizes the chi site generating a DNA molecule suitable for the initiation of homologous recombination. The AddA nuclease domain is required for chi fragment generation; this subunit has the helicase and 3' -&gt; 5' nuclease activities.</text>
</comment>
<dbReference type="PANTHER" id="PTHR11070">
    <property type="entry name" value="UVRD / RECB / PCRA DNA HELICASE FAMILY MEMBER"/>
    <property type="match status" value="1"/>
</dbReference>
<evidence type="ECO:0000256" key="14">
    <source>
        <dbReference type="PROSITE-ProRule" id="PRU00560"/>
    </source>
</evidence>
<keyword evidence="3 13" id="KW-0227">DNA damage</keyword>
<dbReference type="Pfam" id="PF13361">
    <property type="entry name" value="UvrD_C"/>
    <property type="match status" value="1"/>
</dbReference>
<dbReference type="SUPFAM" id="SSF52540">
    <property type="entry name" value="P-loop containing nucleoside triphosphate hydrolases"/>
    <property type="match status" value="1"/>
</dbReference>
<dbReference type="RefSeq" id="WP_061858732.1">
    <property type="nucleotide sequence ID" value="NZ_LTBB01000010.1"/>
</dbReference>
<gene>
    <name evidence="13 17" type="primary">addA</name>
    <name evidence="17" type="ORF">CLCOL_19070</name>
</gene>
<keyword evidence="5 13" id="KW-0347">Helicase</keyword>
<dbReference type="CDD" id="cd17932">
    <property type="entry name" value="DEXQc_UvrD"/>
    <property type="match status" value="1"/>
</dbReference>
<keyword evidence="1 13" id="KW-0540">Nuclease</keyword>
<evidence type="ECO:0000259" key="15">
    <source>
        <dbReference type="PROSITE" id="PS51198"/>
    </source>
</evidence>
<dbReference type="InterPro" id="IPR014152">
    <property type="entry name" value="AddA"/>
</dbReference>
<dbReference type="Pfam" id="PF12705">
    <property type="entry name" value="PDDEXK_1"/>
    <property type="match status" value="1"/>
</dbReference>
<name>A0A151ALB4_9CLOT</name>
<dbReference type="FunFam" id="3.40.50.300:FF:001236">
    <property type="entry name" value="ATP-dependent helicase/nuclease subunit A"/>
    <property type="match status" value="1"/>
</dbReference>
<evidence type="ECO:0000256" key="13">
    <source>
        <dbReference type="HAMAP-Rule" id="MF_01451"/>
    </source>
</evidence>
<comment type="catalytic activity">
    <reaction evidence="12 13">
        <text>ATP + H2O = ADP + phosphate + H(+)</text>
        <dbReference type="Rhea" id="RHEA:13065"/>
        <dbReference type="ChEBI" id="CHEBI:15377"/>
        <dbReference type="ChEBI" id="CHEBI:15378"/>
        <dbReference type="ChEBI" id="CHEBI:30616"/>
        <dbReference type="ChEBI" id="CHEBI:43474"/>
        <dbReference type="ChEBI" id="CHEBI:456216"/>
        <dbReference type="EC" id="5.6.2.4"/>
    </reaction>
</comment>
<evidence type="ECO:0000256" key="1">
    <source>
        <dbReference type="ARBA" id="ARBA00022722"/>
    </source>
</evidence>
<feature type="binding site" evidence="14">
    <location>
        <begin position="25"/>
        <end position="32"/>
    </location>
    <ligand>
        <name>ATP</name>
        <dbReference type="ChEBI" id="CHEBI:30616"/>
    </ligand>
</feature>
<dbReference type="GO" id="GO:0005524">
    <property type="term" value="F:ATP binding"/>
    <property type="evidence" value="ECO:0007669"/>
    <property type="project" value="UniProtKB-UniRule"/>
</dbReference>
<evidence type="ECO:0000256" key="5">
    <source>
        <dbReference type="ARBA" id="ARBA00022806"/>
    </source>
</evidence>
<comment type="subunit">
    <text evidence="13">Heterodimer of AddA and AddB/RexB.</text>
</comment>
<dbReference type="GO" id="GO:0000724">
    <property type="term" value="P:double-strand break repair via homologous recombination"/>
    <property type="evidence" value="ECO:0007669"/>
    <property type="project" value="UniProtKB-UniRule"/>
</dbReference>
<evidence type="ECO:0000256" key="3">
    <source>
        <dbReference type="ARBA" id="ARBA00022763"/>
    </source>
</evidence>
<dbReference type="InterPro" id="IPR014017">
    <property type="entry name" value="DNA_helicase_UvrD-like_C"/>
</dbReference>
<dbReference type="InterPro" id="IPR038726">
    <property type="entry name" value="PDDEXK_AddAB-type"/>
</dbReference>
<dbReference type="PANTHER" id="PTHR11070:SF48">
    <property type="entry name" value="ATP-DEPENDENT HELICASE_NUCLEASE SUBUNIT A"/>
    <property type="match status" value="1"/>
</dbReference>
<dbReference type="InterPro" id="IPR011604">
    <property type="entry name" value="PDDEXK-like_dom_sf"/>
</dbReference>
<dbReference type="Proteomes" id="UP000075374">
    <property type="component" value="Unassembled WGS sequence"/>
</dbReference>
<dbReference type="EMBL" id="LTBB01000010">
    <property type="protein sequence ID" value="KYH28415.1"/>
    <property type="molecule type" value="Genomic_DNA"/>
</dbReference>
<comment type="similarity">
    <text evidence="13">Belongs to the helicase family. AddA subfamily.</text>
</comment>
<evidence type="ECO:0000259" key="16">
    <source>
        <dbReference type="PROSITE" id="PS51217"/>
    </source>
</evidence>
<evidence type="ECO:0000256" key="9">
    <source>
        <dbReference type="ARBA" id="ARBA00023204"/>
    </source>
</evidence>
<dbReference type="Gene3D" id="1.10.486.10">
    <property type="entry name" value="PCRA, domain 4"/>
    <property type="match status" value="1"/>
</dbReference>
<dbReference type="PROSITE" id="PS51217">
    <property type="entry name" value="UVRD_HELICASE_CTER"/>
    <property type="match status" value="1"/>
</dbReference>
<dbReference type="InterPro" id="IPR000212">
    <property type="entry name" value="DNA_helicase_UvrD/REP"/>
</dbReference>
<keyword evidence="7 13" id="KW-0067">ATP-binding</keyword>
<evidence type="ECO:0000256" key="12">
    <source>
        <dbReference type="ARBA" id="ARBA00048988"/>
    </source>
</evidence>
<dbReference type="EC" id="3.1.-.-" evidence="13"/>
<comment type="caution">
    <text evidence="17">The sequence shown here is derived from an EMBL/GenBank/DDBJ whole genome shotgun (WGS) entry which is preliminary data.</text>
</comment>
<dbReference type="GO" id="GO:0033202">
    <property type="term" value="C:DNA helicase complex"/>
    <property type="evidence" value="ECO:0007669"/>
    <property type="project" value="TreeGrafter"/>
</dbReference>
<dbReference type="GO" id="GO:0005829">
    <property type="term" value="C:cytosol"/>
    <property type="evidence" value="ECO:0007669"/>
    <property type="project" value="TreeGrafter"/>
</dbReference>